<dbReference type="Pfam" id="PF02210">
    <property type="entry name" value="Laminin_G_2"/>
    <property type="match status" value="4"/>
</dbReference>
<dbReference type="InterPro" id="IPR001791">
    <property type="entry name" value="Laminin_G"/>
</dbReference>
<evidence type="ECO:0000256" key="8">
    <source>
        <dbReference type="ARBA" id="ARBA00022989"/>
    </source>
</evidence>
<dbReference type="Pfam" id="PF00008">
    <property type="entry name" value="EGF"/>
    <property type="match status" value="1"/>
</dbReference>
<dbReference type="InterPro" id="IPR008979">
    <property type="entry name" value="Galactose-bd-like_sf"/>
</dbReference>
<evidence type="ECO:0000256" key="10">
    <source>
        <dbReference type="ARBA" id="ARBA00023157"/>
    </source>
</evidence>
<dbReference type="Proteomes" id="UP000786811">
    <property type="component" value="Unassembled WGS sequence"/>
</dbReference>
<dbReference type="Gene3D" id="2.60.120.260">
    <property type="entry name" value="Galactose-binding domain-like"/>
    <property type="match status" value="1"/>
</dbReference>
<dbReference type="InterPro" id="IPR013320">
    <property type="entry name" value="ConA-like_dom_sf"/>
</dbReference>
<evidence type="ECO:0000259" key="15">
    <source>
        <dbReference type="PROSITE" id="PS50025"/>
    </source>
</evidence>
<dbReference type="InterPro" id="IPR003585">
    <property type="entry name" value="Neurexin-like"/>
</dbReference>
<dbReference type="SMART" id="SM00181">
    <property type="entry name" value="EGF"/>
    <property type="match status" value="2"/>
</dbReference>
<evidence type="ECO:0000259" key="14">
    <source>
        <dbReference type="PROSITE" id="PS50022"/>
    </source>
</evidence>
<evidence type="ECO:0000256" key="3">
    <source>
        <dbReference type="ARBA" id="ARBA00010241"/>
    </source>
</evidence>
<accession>A0A8J2ENX9</accession>
<feature type="signal peptide" evidence="13">
    <location>
        <begin position="1"/>
        <end position="17"/>
    </location>
</feature>
<keyword evidence="9 12" id="KW-0472">Membrane</keyword>
<evidence type="ECO:0000256" key="7">
    <source>
        <dbReference type="ARBA" id="ARBA00022949"/>
    </source>
</evidence>
<evidence type="ECO:0000256" key="5">
    <source>
        <dbReference type="ARBA" id="ARBA00022692"/>
    </source>
</evidence>
<organism evidence="17 18">
    <name type="scientific">Cotesia congregata</name>
    <name type="common">Parasitoid wasp</name>
    <name type="synonym">Apanteles congregatus</name>
    <dbReference type="NCBI Taxonomy" id="51543"/>
    <lineage>
        <taxon>Eukaryota</taxon>
        <taxon>Metazoa</taxon>
        <taxon>Ecdysozoa</taxon>
        <taxon>Arthropoda</taxon>
        <taxon>Hexapoda</taxon>
        <taxon>Insecta</taxon>
        <taxon>Pterygota</taxon>
        <taxon>Neoptera</taxon>
        <taxon>Endopterygota</taxon>
        <taxon>Hymenoptera</taxon>
        <taxon>Apocrita</taxon>
        <taxon>Ichneumonoidea</taxon>
        <taxon>Braconidae</taxon>
        <taxon>Microgastrinae</taxon>
        <taxon>Cotesia</taxon>
    </lineage>
</organism>
<keyword evidence="4 11" id="KW-0245">EGF-like domain</keyword>
<feature type="domain" description="Laminin G" evidence="15">
    <location>
        <begin position="900"/>
        <end position="1080"/>
    </location>
</feature>
<evidence type="ECO:0000313" key="17">
    <source>
        <dbReference type="EMBL" id="CAG5076061.1"/>
    </source>
</evidence>
<proteinExistence type="inferred from homology"/>
<comment type="subcellular location">
    <subcellularLocation>
        <location evidence="1">Cell junction</location>
    </subcellularLocation>
    <subcellularLocation>
        <location evidence="2">Membrane</location>
        <topology evidence="2">Single-pass type I membrane protein</topology>
    </subcellularLocation>
</comment>
<keyword evidence="5 12" id="KW-0812">Transmembrane</keyword>
<protein>
    <submittedName>
        <fullName evidence="17">Similar to Nrx-IV: Neurexin-4 (Drosophila melanogaster)</fullName>
    </submittedName>
</protein>
<dbReference type="OrthoDB" id="26719at2759"/>
<keyword evidence="10" id="KW-1015">Disulfide bond</keyword>
<reference evidence="17" key="1">
    <citation type="submission" date="2021-04" db="EMBL/GenBank/DDBJ databases">
        <authorList>
            <person name="Chebbi M.A.C M."/>
        </authorList>
    </citation>
    <scope>NUCLEOTIDE SEQUENCE</scope>
</reference>
<dbReference type="Gene3D" id="2.60.120.200">
    <property type="match status" value="4"/>
</dbReference>
<sequence>MNLFCGILLTALAVTTACDKSWTAKESDAKQYFTLDLGHPMNISSIVTQGRDNHGEFVLEYSISYGFNDLDYQIYKDHQGNIKVELLVSAQKNSFCKSAWTPSDNSYNQHLTLDLGDRVEIRSIQTRGRANTREFVTEFIVEYSDDGQAWTTYEISDVVHFDGSSLIRQDLQREKIETDRHAVRFRFKTNHADGVIAYSRGTQGDYIAVEMRDNKMHMNIDLGSGIPTSLSVGSLLDDNMWHDVQIFRNRRDISFSVDRVVVKGRVKGDFHRLDLNRAFYIGGVPNKQEGLMVTQNFTGCIENFMLNKTNIIRDMKDVEAAEGALTLNSRFFKNRVIYGCPEPQIVPVTFVKPDSFATLSGYDRSNTLNVSLAFRSYEEKGLIMYHKFASDGFVKLFLENGRIKVQILTPGNPETILDDYDDSFNDGKWHQVILTISKNKIILNVDGRPMNTKRLLNMLTGSKYLIGGGLLGQGRGDRGFVGCMRQISIDGIIKLPTNWKPEQFEGTIIMDACQMLDRCNPNPCKHDGICTQTSDQFHCNCEHTGYSGAVCHIPEYPLSCEAYKNSNAGNQRVEIKIDVDGSGPLDPFPVTCMFYPDKSVVTIVRHSNELPTPVEGYEEPGSFQQEISYDADFDQITALMNRSTSCRQHINYACKHSRLFNTPVDPNAPFRPNSWFGDTGTALDEKEGRYTLGPLECQGDNATIDLPTFDMGHEGDIYFEFKTTTPNAVIIHSTGPTDWIKISINSGKQIQFNYQAGDGPRTVSVQTSNTLNDDNWHSVSVERNRKEAKITLDGALKNEIPEPAGPVRALHLTSQFVVGATTNYRDGYVGCIRALLLNGKLQDLKSYADRGTYGIGQGCVGKCASNPCLNNGTCIEAYDQYECNCRFTAFKGPICADEIGVNLSPSSMIRYDFSGSWRSTLSENIRVGFVTTEPHGFILGLFSNKTKEYMTISVSNSGKLRIVFDFGFERQEFFYGDRTFHRGQYHDVRVQRKNSGATMVVTVDGNEPIEQHYDIKASADAQFNNIEYMYIGRNESMTEGFKGCVSRVQFDDIYPLKLFFQQNRPSYIRSIHSDVPENTCAVEPTTHPPDVVETRPPPVVDEEKVRAAYNETDTAILGGILTLILLALIVMAVLIGRYMSRHKGEYLTQEDKGAELALDPDSAVVHSATGHQVQKKKEWFI</sequence>
<evidence type="ECO:0000256" key="11">
    <source>
        <dbReference type="PROSITE-ProRule" id="PRU00076"/>
    </source>
</evidence>
<keyword evidence="18" id="KW-1185">Reference proteome</keyword>
<evidence type="ECO:0000256" key="12">
    <source>
        <dbReference type="SAM" id="Phobius"/>
    </source>
</evidence>
<evidence type="ECO:0000259" key="16">
    <source>
        <dbReference type="PROSITE" id="PS50026"/>
    </source>
</evidence>
<evidence type="ECO:0000313" key="18">
    <source>
        <dbReference type="Proteomes" id="UP000786811"/>
    </source>
</evidence>
<dbReference type="PANTHER" id="PTHR15036:SF91">
    <property type="entry name" value="NEUREXIN-4"/>
    <property type="match status" value="1"/>
</dbReference>
<dbReference type="GO" id="GO:0070161">
    <property type="term" value="C:anchoring junction"/>
    <property type="evidence" value="ECO:0007669"/>
    <property type="project" value="UniProtKB-SubCell"/>
</dbReference>
<dbReference type="EMBL" id="CAJNRD030001116">
    <property type="protein sequence ID" value="CAG5076061.1"/>
    <property type="molecule type" value="Genomic_DNA"/>
</dbReference>
<evidence type="ECO:0000256" key="9">
    <source>
        <dbReference type="ARBA" id="ARBA00023136"/>
    </source>
</evidence>
<dbReference type="Pfam" id="PF00754">
    <property type="entry name" value="F5_F8_type_C"/>
    <property type="match status" value="1"/>
</dbReference>
<evidence type="ECO:0000256" key="2">
    <source>
        <dbReference type="ARBA" id="ARBA00004479"/>
    </source>
</evidence>
<dbReference type="AlphaFoldDB" id="A0A8J2ENX9"/>
<dbReference type="SMART" id="SM00282">
    <property type="entry name" value="LamG"/>
    <property type="match status" value="4"/>
</dbReference>
<feature type="domain" description="EGF-like" evidence="16">
    <location>
        <begin position="515"/>
        <end position="552"/>
    </location>
</feature>
<feature type="domain" description="EGF-like" evidence="16">
    <location>
        <begin position="860"/>
        <end position="896"/>
    </location>
</feature>
<gene>
    <name evidence="17" type="ORF">HICCMSTLAB_LOCUS2042</name>
</gene>
<evidence type="ECO:0000256" key="1">
    <source>
        <dbReference type="ARBA" id="ARBA00004282"/>
    </source>
</evidence>
<comment type="caution">
    <text evidence="11">Lacks conserved residue(s) required for the propagation of feature annotation.</text>
</comment>
<feature type="domain" description="Laminin G" evidence="15">
    <location>
        <begin position="158"/>
        <end position="340"/>
    </location>
</feature>
<dbReference type="PROSITE" id="PS50025">
    <property type="entry name" value="LAM_G_DOMAIN"/>
    <property type="match status" value="4"/>
</dbReference>
<keyword evidence="6 13" id="KW-0732">Signal</keyword>
<feature type="domain" description="F5/8 type C" evidence="14">
    <location>
        <begin position="98"/>
        <end position="164"/>
    </location>
</feature>
<dbReference type="InterPro" id="IPR050372">
    <property type="entry name" value="Neurexin-related_CASP"/>
</dbReference>
<name>A0A8J2ENX9_COTCN</name>
<keyword evidence="8 12" id="KW-1133">Transmembrane helix</keyword>
<dbReference type="CDD" id="cd00054">
    <property type="entry name" value="EGF_CA"/>
    <property type="match status" value="2"/>
</dbReference>
<evidence type="ECO:0000256" key="6">
    <source>
        <dbReference type="ARBA" id="ARBA00022729"/>
    </source>
</evidence>
<keyword evidence="7" id="KW-0965">Cell junction</keyword>
<feature type="chain" id="PRO_5035217098" evidence="13">
    <location>
        <begin position="18"/>
        <end position="1181"/>
    </location>
</feature>
<feature type="transmembrane region" description="Helical" evidence="12">
    <location>
        <begin position="1115"/>
        <end position="1135"/>
    </location>
</feature>
<feature type="domain" description="Laminin G" evidence="15">
    <location>
        <begin position="346"/>
        <end position="513"/>
    </location>
</feature>
<feature type="domain" description="Laminin G" evidence="15">
    <location>
        <begin position="679"/>
        <end position="859"/>
    </location>
</feature>
<dbReference type="SUPFAM" id="SSF49899">
    <property type="entry name" value="Concanavalin A-like lectins/glucanases"/>
    <property type="match status" value="4"/>
</dbReference>
<dbReference type="PROSITE" id="PS50022">
    <property type="entry name" value="FA58C_3"/>
    <property type="match status" value="2"/>
</dbReference>
<evidence type="ECO:0000256" key="13">
    <source>
        <dbReference type="SAM" id="SignalP"/>
    </source>
</evidence>
<dbReference type="PROSITE" id="PS50026">
    <property type="entry name" value="EGF_3"/>
    <property type="match status" value="2"/>
</dbReference>
<feature type="domain" description="F5/8 type C" evidence="14">
    <location>
        <begin position="1"/>
        <end position="77"/>
    </location>
</feature>
<dbReference type="CDD" id="cd00110">
    <property type="entry name" value="LamG"/>
    <property type="match status" value="4"/>
</dbReference>
<dbReference type="PANTHER" id="PTHR15036">
    <property type="entry name" value="PIKACHURIN-LIKE PROTEIN"/>
    <property type="match status" value="1"/>
</dbReference>
<dbReference type="InterPro" id="IPR000421">
    <property type="entry name" value="FA58C"/>
</dbReference>
<dbReference type="GO" id="GO:0016020">
    <property type="term" value="C:membrane"/>
    <property type="evidence" value="ECO:0007669"/>
    <property type="project" value="UniProtKB-SubCell"/>
</dbReference>
<dbReference type="SMART" id="SM00294">
    <property type="entry name" value="4.1m"/>
    <property type="match status" value="1"/>
</dbReference>
<comment type="caution">
    <text evidence="17">The sequence shown here is derived from an EMBL/GenBank/DDBJ whole genome shotgun (WGS) entry which is preliminary data.</text>
</comment>
<comment type="similarity">
    <text evidence="3">Belongs to the neurexin family.</text>
</comment>
<dbReference type="Gene3D" id="2.10.25.10">
    <property type="entry name" value="Laminin"/>
    <property type="match status" value="2"/>
</dbReference>
<dbReference type="InterPro" id="IPR000742">
    <property type="entry name" value="EGF"/>
</dbReference>
<dbReference type="SUPFAM" id="SSF49785">
    <property type="entry name" value="Galactose-binding domain-like"/>
    <property type="match status" value="2"/>
</dbReference>
<evidence type="ECO:0000256" key="4">
    <source>
        <dbReference type="ARBA" id="ARBA00022536"/>
    </source>
</evidence>